<dbReference type="Gene3D" id="2.115.10.20">
    <property type="entry name" value="Glycosyl hydrolase domain, family 43"/>
    <property type="match status" value="1"/>
</dbReference>
<keyword evidence="3" id="KW-1185">Reference proteome</keyword>
<organism evidence="2 3">
    <name type="scientific">Diaporthe australafricana</name>
    <dbReference type="NCBI Taxonomy" id="127596"/>
    <lineage>
        <taxon>Eukaryota</taxon>
        <taxon>Fungi</taxon>
        <taxon>Dikarya</taxon>
        <taxon>Ascomycota</taxon>
        <taxon>Pezizomycotina</taxon>
        <taxon>Sordariomycetes</taxon>
        <taxon>Sordariomycetidae</taxon>
        <taxon>Diaporthales</taxon>
        <taxon>Diaporthaceae</taxon>
        <taxon>Diaporthe</taxon>
    </lineage>
</organism>
<evidence type="ECO:0000256" key="1">
    <source>
        <dbReference type="SAM" id="SignalP"/>
    </source>
</evidence>
<name>A0ABR3WHQ2_9PEZI</name>
<reference evidence="2 3" key="1">
    <citation type="journal article" date="2024" name="IMA Fungus">
        <title>IMA Genome - F19 : A genome assembly and annotation guide to empower mycologists, including annotated draft genome sequences of Ceratocystis pirilliformis, Diaporthe australafricana, Fusarium ophioides, Paecilomyces lecythidis, and Sporothrix stenoceras.</title>
        <authorList>
            <person name="Aylward J."/>
            <person name="Wilson A.M."/>
            <person name="Visagie C.M."/>
            <person name="Spraker J."/>
            <person name="Barnes I."/>
            <person name="Buitendag C."/>
            <person name="Ceriani C."/>
            <person name="Del Mar Angel L."/>
            <person name="du Plessis D."/>
            <person name="Fuchs T."/>
            <person name="Gasser K."/>
            <person name="Kramer D."/>
            <person name="Li W."/>
            <person name="Munsamy K."/>
            <person name="Piso A."/>
            <person name="Price J.L."/>
            <person name="Sonnekus B."/>
            <person name="Thomas C."/>
            <person name="van der Nest A."/>
            <person name="van Dijk A."/>
            <person name="van Heerden A."/>
            <person name="van Vuuren N."/>
            <person name="Yilmaz N."/>
            <person name="Duong T.A."/>
            <person name="van der Merwe N.A."/>
            <person name="Wingfield M.J."/>
            <person name="Wingfield B.D."/>
        </authorList>
    </citation>
    <scope>NUCLEOTIDE SEQUENCE [LARGE SCALE GENOMIC DNA]</scope>
    <source>
        <strain evidence="2 3">CMW 18300</strain>
    </source>
</reference>
<feature type="chain" id="PRO_5046382006" evidence="1">
    <location>
        <begin position="19"/>
        <end position="413"/>
    </location>
</feature>
<dbReference type="InterPro" id="IPR023296">
    <property type="entry name" value="Glyco_hydro_beta-prop_sf"/>
</dbReference>
<comment type="caution">
    <text evidence="2">The sequence shown here is derived from an EMBL/GenBank/DDBJ whole genome shotgun (WGS) entry which is preliminary data.</text>
</comment>
<feature type="signal peptide" evidence="1">
    <location>
        <begin position="1"/>
        <end position="18"/>
    </location>
</feature>
<evidence type="ECO:0000313" key="2">
    <source>
        <dbReference type="EMBL" id="KAL1862472.1"/>
    </source>
</evidence>
<gene>
    <name evidence="2" type="ORF">Daus18300_008569</name>
</gene>
<keyword evidence="1" id="KW-0732">Signal</keyword>
<protein>
    <submittedName>
        <fullName evidence="2">Uncharacterized protein</fullName>
    </submittedName>
</protein>
<accession>A0ABR3WHQ2</accession>
<proteinExistence type="predicted"/>
<sequence length="413" mass="45445">MMFSSISVLTAFVISVQAQAANISIYPITNVNKAEKTGYFSDPFHVPYQHNRGIYISGTTHEYLECDKTLESGCASSENNTYITNKALKQVANTSDTTICSYAGIHPFQSGTNGTRTWDAVVTLHVQNTSSCDGITGWSVIVHAHPKDASEVGVPPTSWVGDKVLVGSFSENVDANYDGKYFQTPAGELYLVYQKQHSEDPKRDGVFAWPMDDPMTEKPGSEPKVLLLPDDDLNSENYVRGNDSFKLIETGNIRAINGKFLMAYSVGAFNRQTYKLGVAYSDTFLPAGGDGQQQQYRKVMKNNPDQLWGSRGQKEAYYLLQAEEPHEGWHYVGDRVLAPGVPTVAQIGPDGGWVLMFAGYAHDDALTADGANTFEASHRRPYFVNLDVNVPVDVSVSEASDEDLQGWITPRHG</sequence>
<dbReference type="EMBL" id="JAWRVE010000081">
    <property type="protein sequence ID" value="KAL1862472.1"/>
    <property type="molecule type" value="Genomic_DNA"/>
</dbReference>
<dbReference type="Proteomes" id="UP001583177">
    <property type="component" value="Unassembled WGS sequence"/>
</dbReference>
<dbReference type="SUPFAM" id="SSF75005">
    <property type="entry name" value="Arabinanase/levansucrase/invertase"/>
    <property type="match status" value="1"/>
</dbReference>
<evidence type="ECO:0000313" key="3">
    <source>
        <dbReference type="Proteomes" id="UP001583177"/>
    </source>
</evidence>